<keyword evidence="2" id="KW-0719">Serine esterase</keyword>
<dbReference type="PANTHER" id="PTHR43142">
    <property type="entry name" value="CARBOXYLIC ESTER HYDROLASE"/>
    <property type="match status" value="1"/>
</dbReference>
<keyword evidence="4" id="KW-1015">Disulfide bond</keyword>
<dbReference type="Proteomes" id="UP000069940">
    <property type="component" value="Unassembled WGS sequence"/>
</dbReference>
<evidence type="ECO:0000256" key="7">
    <source>
        <dbReference type="SAM" id="MobiDB-lite"/>
    </source>
</evidence>
<keyword evidence="10" id="KW-1185">Reference proteome</keyword>
<reference evidence="10" key="1">
    <citation type="journal article" date="2015" name="Proc. Natl. Acad. Sci. U.S.A.">
        <title>Genome sequence of the Asian Tiger mosquito, Aedes albopictus, reveals insights into its biology, genetics, and evolution.</title>
        <authorList>
            <person name="Chen X.G."/>
            <person name="Jiang X."/>
            <person name="Gu J."/>
            <person name="Xu M."/>
            <person name="Wu Y."/>
            <person name="Deng Y."/>
            <person name="Zhang C."/>
            <person name="Bonizzoni M."/>
            <person name="Dermauw W."/>
            <person name="Vontas J."/>
            <person name="Armbruster P."/>
            <person name="Huang X."/>
            <person name="Yang Y."/>
            <person name="Zhang H."/>
            <person name="He W."/>
            <person name="Peng H."/>
            <person name="Liu Y."/>
            <person name="Wu K."/>
            <person name="Chen J."/>
            <person name="Lirakis M."/>
            <person name="Topalis P."/>
            <person name="Van Leeuwen T."/>
            <person name="Hall A.B."/>
            <person name="Jiang X."/>
            <person name="Thorpe C."/>
            <person name="Mueller R.L."/>
            <person name="Sun C."/>
            <person name="Waterhouse R.M."/>
            <person name="Yan G."/>
            <person name="Tu Z.J."/>
            <person name="Fang X."/>
            <person name="James A.A."/>
        </authorList>
    </citation>
    <scope>NUCLEOTIDE SEQUENCE [LARGE SCALE GENOMIC DNA]</scope>
    <source>
        <strain evidence="10">Foshan</strain>
    </source>
</reference>
<accession>A0ABM1YH79</accession>
<evidence type="ECO:0000256" key="1">
    <source>
        <dbReference type="ARBA" id="ARBA00005964"/>
    </source>
</evidence>
<evidence type="ECO:0000313" key="9">
    <source>
        <dbReference type="EnsemblMetazoa" id="AALFPA23_009110.P12504"/>
    </source>
</evidence>
<feature type="compositionally biased region" description="Polar residues" evidence="7">
    <location>
        <begin position="12"/>
        <end position="24"/>
    </location>
</feature>
<organism evidence="9 10">
    <name type="scientific">Aedes albopictus</name>
    <name type="common">Asian tiger mosquito</name>
    <name type="synonym">Stegomyia albopicta</name>
    <dbReference type="NCBI Taxonomy" id="7160"/>
    <lineage>
        <taxon>Eukaryota</taxon>
        <taxon>Metazoa</taxon>
        <taxon>Ecdysozoa</taxon>
        <taxon>Arthropoda</taxon>
        <taxon>Hexapoda</taxon>
        <taxon>Insecta</taxon>
        <taxon>Pterygota</taxon>
        <taxon>Neoptera</taxon>
        <taxon>Endopterygota</taxon>
        <taxon>Diptera</taxon>
        <taxon>Nematocera</taxon>
        <taxon>Culicoidea</taxon>
        <taxon>Culicidae</taxon>
        <taxon>Culicinae</taxon>
        <taxon>Aedini</taxon>
        <taxon>Aedes</taxon>
        <taxon>Stegomyia</taxon>
    </lineage>
</organism>
<evidence type="ECO:0000256" key="3">
    <source>
        <dbReference type="ARBA" id="ARBA00022801"/>
    </source>
</evidence>
<dbReference type="PROSITE" id="PS00122">
    <property type="entry name" value="CARBOXYLESTERASE_B_1"/>
    <property type="match status" value="1"/>
</dbReference>
<dbReference type="InterPro" id="IPR019826">
    <property type="entry name" value="Carboxylesterase_B_AS"/>
</dbReference>
<dbReference type="Gene3D" id="3.40.50.1820">
    <property type="entry name" value="alpha/beta hydrolase"/>
    <property type="match status" value="1"/>
</dbReference>
<dbReference type="EC" id="3.1.1.-" evidence="6"/>
<dbReference type="SUPFAM" id="SSF53474">
    <property type="entry name" value="alpha/beta-Hydrolases"/>
    <property type="match status" value="1"/>
</dbReference>
<evidence type="ECO:0000256" key="6">
    <source>
        <dbReference type="RuleBase" id="RU361235"/>
    </source>
</evidence>
<feature type="domain" description="Carboxylesterase type B" evidence="8">
    <location>
        <begin position="35"/>
        <end position="550"/>
    </location>
</feature>
<dbReference type="PANTHER" id="PTHR43142:SF1">
    <property type="entry name" value="CARBOXYLIC ESTER HYDROLASE"/>
    <property type="match status" value="1"/>
</dbReference>
<evidence type="ECO:0000256" key="5">
    <source>
        <dbReference type="ARBA" id="ARBA00023180"/>
    </source>
</evidence>
<dbReference type="EnsemblMetazoa" id="AALFPA23_009110.R12504">
    <property type="protein sequence ID" value="AALFPA23_009110.P12504"/>
    <property type="gene ID" value="AALFPA23_009110"/>
</dbReference>
<reference evidence="9" key="2">
    <citation type="submission" date="2025-05" db="UniProtKB">
        <authorList>
            <consortium name="EnsemblMetazoa"/>
        </authorList>
    </citation>
    <scope>IDENTIFICATION</scope>
    <source>
        <strain evidence="9">Foshan</strain>
    </source>
</reference>
<dbReference type="InterPro" id="IPR029058">
    <property type="entry name" value="AB_hydrolase_fold"/>
</dbReference>
<keyword evidence="5" id="KW-0325">Glycoprotein</keyword>
<dbReference type="InterPro" id="IPR002018">
    <property type="entry name" value="CarbesteraseB"/>
</dbReference>
<evidence type="ECO:0000256" key="2">
    <source>
        <dbReference type="ARBA" id="ARBA00022487"/>
    </source>
</evidence>
<dbReference type="GeneID" id="109420860"/>
<proteinExistence type="inferred from homology"/>
<feature type="region of interest" description="Disordered" evidence="7">
    <location>
        <begin position="1"/>
        <end position="25"/>
    </location>
</feature>
<evidence type="ECO:0000259" key="8">
    <source>
        <dbReference type="Pfam" id="PF00135"/>
    </source>
</evidence>
<evidence type="ECO:0000256" key="4">
    <source>
        <dbReference type="ARBA" id="ARBA00023157"/>
    </source>
</evidence>
<comment type="similarity">
    <text evidence="1 6">Belongs to the type-B carboxylesterase/lipase family.</text>
</comment>
<evidence type="ECO:0000313" key="10">
    <source>
        <dbReference type="Proteomes" id="UP000069940"/>
    </source>
</evidence>
<keyword evidence="3 6" id="KW-0378">Hydrolase</keyword>
<dbReference type="RefSeq" id="XP_019550882.3">
    <property type="nucleotide sequence ID" value="XM_019695337.3"/>
</dbReference>
<name>A0ABM1YH79_AEDAL</name>
<sequence length="601" mass="67852">MVMRSALKKGWQNANTGSESQSHVARSCMPPSRVAVKISPGYIYGVRDTTTNGENYFYFKGIPYAKPPVGHLRFMSPVPIDKFPVSYLDCTTERGNCMGMDVISKEITGSEDGLYLNVYTPVLPRSDGVPQSLPVMVYIHGGGLIGGHADSSMYHPNYLLQEGVVVVTVNYRLGILGFLCLPEAGIEGNAGLKDQRMALQWVSQNISKFGGNPNNVTLFGASSGAIAVNLHCLSKGSKKFFHKAIMQSGSIYLEWGHQEKPEQKARKMAELLGANPTTDEEVYQVLKNAPARKLFELQFKAVTKREELVEKLFQIPFLPVVEREQSRDAIITKHPTEIMRDPNGVGIPIIQGYNEYDGMMVLLDAVKNPDMYNLQPERFIPRTLNVDCYTEEARKLAMEIKKAYFGDQDVSRETVMQLVELFTDKYILSYRISFELWAKYQIRAKMFGYRFSFDGLLNKGKAIMSFGGLKGTCHIDEVYYIFCSPILRTEVPKSSKAYEMRAKLVHMWANFARCSDPTPDGDMELSFKWNPVPRIPVDLEDVKCTLLSIAGPNEIEMAEMPERERMEYWTELYRKYNGHVTNILVPTVPLLDSVDMNNNSV</sequence>
<dbReference type="Pfam" id="PF00135">
    <property type="entry name" value="COesterase"/>
    <property type="match status" value="1"/>
</dbReference>
<protein>
    <recommendedName>
        <fullName evidence="6">Carboxylic ester hydrolase</fullName>
        <ecNumber evidence="6">3.1.1.-</ecNumber>
    </recommendedName>
</protein>